<proteinExistence type="predicted"/>
<name>A0A4V1Q3R5_9AGAR</name>
<dbReference type="AlphaFoldDB" id="A0A4V1Q3R5"/>
<feature type="region of interest" description="Disordered" evidence="1">
    <location>
        <begin position="1"/>
        <end position="30"/>
    </location>
</feature>
<sequence>MPKDQKKSGGTGPQARSRKKGQAGRNKAASRRWRAIFKAEFNSKPLLYAALITARSARALLQDQIATVASLHPNLTLPVPREECGAWALGIAGTIGVPPIIERALNARRVERTEARWSLRQLARNVFIPSYLTTYVTARNALVKLEFNPLPPHEEYPPRGHWVASTPGIYKTWKQYLANCPLPDKGMKRKPVHLLERGRLSYSIPAELSCLIYDKKTKELVMVVIRDFCGVPAILKLAMEIVSRAAAVRRSVRKEDSGTLMLAGYSCGSRSAPSFGITRNFESGEGHKAEREDNIAISQILAYFWARAKGRYPDEVTEDIENFYDKYNIPRFDPDWPASATRSADLSLKFGGREFTFKDVERAPGCAILCQRYARAMNLPSHGPTIAKDCVWMVATFITLCHIILDMLLNDLQRELDWWIIGMDFICSLRILDLPREDRFLSYNIICVAITPGPSEPTNDQLNNVLEYVIEDVSKLKNGVKMEVYDDTDAELIEAEIFADFLCNNCDTPGARKIAGFSGHSADLTPCPWCEATLLDVDTQDGYKIDQFKVRNDRNMLRHKYRSRGAPAARQADILKYHGARWSILDCLPGWQPCKQTALDFMHCIYLGVVCWLFTELLFGAHLFPGAGGITTLWDIEELGQQPSS</sequence>
<dbReference type="Proteomes" id="UP000290288">
    <property type="component" value="Unassembled WGS sequence"/>
</dbReference>
<evidence type="ECO:0000313" key="2">
    <source>
        <dbReference type="EMBL" id="RXW19508.1"/>
    </source>
</evidence>
<keyword evidence="3" id="KW-1185">Reference proteome</keyword>
<dbReference type="OrthoDB" id="3044586at2759"/>
<feature type="compositionally biased region" description="Basic residues" evidence="1">
    <location>
        <begin position="16"/>
        <end position="30"/>
    </location>
</feature>
<dbReference type="STRING" id="2316362.A0A4V1Q3R5"/>
<gene>
    <name evidence="2" type="ORF">EST38_g6347</name>
</gene>
<organism evidence="2 3">
    <name type="scientific">Candolleomyces aberdarensis</name>
    <dbReference type="NCBI Taxonomy" id="2316362"/>
    <lineage>
        <taxon>Eukaryota</taxon>
        <taxon>Fungi</taxon>
        <taxon>Dikarya</taxon>
        <taxon>Basidiomycota</taxon>
        <taxon>Agaricomycotina</taxon>
        <taxon>Agaricomycetes</taxon>
        <taxon>Agaricomycetidae</taxon>
        <taxon>Agaricales</taxon>
        <taxon>Agaricineae</taxon>
        <taxon>Psathyrellaceae</taxon>
        <taxon>Candolleomyces</taxon>
    </lineage>
</organism>
<accession>A0A4V1Q3R5</accession>
<dbReference type="EMBL" id="SDEE01000198">
    <property type="protein sequence ID" value="RXW19508.1"/>
    <property type="molecule type" value="Genomic_DNA"/>
</dbReference>
<comment type="caution">
    <text evidence="2">The sequence shown here is derived from an EMBL/GenBank/DDBJ whole genome shotgun (WGS) entry which is preliminary data.</text>
</comment>
<reference evidence="2 3" key="1">
    <citation type="submission" date="2019-01" db="EMBL/GenBank/DDBJ databases">
        <title>Draft genome sequence of Psathyrella aberdarensis IHI B618.</title>
        <authorList>
            <person name="Buettner E."/>
            <person name="Kellner H."/>
        </authorList>
    </citation>
    <scope>NUCLEOTIDE SEQUENCE [LARGE SCALE GENOMIC DNA]</scope>
    <source>
        <strain evidence="2 3">IHI B618</strain>
    </source>
</reference>
<protein>
    <submittedName>
        <fullName evidence="2">Uncharacterized protein</fullName>
    </submittedName>
</protein>
<evidence type="ECO:0000256" key="1">
    <source>
        <dbReference type="SAM" id="MobiDB-lite"/>
    </source>
</evidence>
<evidence type="ECO:0000313" key="3">
    <source>
        <dbReference type="Proteomes" id="UP000290288"/>
    </source>
</evidence>